<reference evidence="6 7" key="1">
    <citation type="submission" date="2023-11" db="EMBL/GenBank/DDBJ databases">
        <authorList>
            <person name="Val-Calvo J."/>
            <person name="Scortti M."/>
            <person name="Vazquez-Boland J."/>
        </authorList>
    </citation>
    <scope>NUCLEOTIDE SEQUENCE [LARGE SCALE GENOMIC DNA]</scope>
    <source>
        <strain evidence="6 7">PAM 2766</strain>
    </source>
</reference>
<feature type="domain" description="AMP-binding enzyme C-terminal" evidence="5">
    <location>
        <begin position="451"/>
        <end position="526"/>
    </location>
</feature>
<evidence type="ECO:0000256" key="3">
    <source>
        <dbReference type="SAM" id="Phobius"/>
    </source>
</evidence>
<feature type="transmembrane region" description="Helical" evidence="3">
    <location>
        <begin position="246"/>
        <end position="266"/>
    </location>
</feature>
<dbReference type="Proteomes" id="UP001629745">
    <property type="component" value="Unassembled WGS sequence"/>
</dbReference>
<protein>
    <submittedName>
        <fullName evidence="6">AMP-binding protein</fullName>
    </submittedName>
</protein>
<keyword evidence="3" id="KW-1133">Transmembrane helix</keyword>
<evidence type="ECO:0000259" key="4">
    <source>
        <dbReference type="Pfam" id="PF00501"/>
    </source>
</evidence>
<evidence type="ECO:0000256" key="1">
    <source>
        <dbReference type="ARBA" id="ARBA00006432"/>
    </source>
</evidence>
<dbReference type="PANTHER" id="PTHR43201:SF5">
    <property type="entry name" value="MEDIUM-CHAIN ACYL-COA LIGASE ACSF2, MITOCHONDRIAL"/>
    <property type="match status" value="1"/>
</dbReference>
<dbReference type="EMBL" id="JBDLNV010000010">
    <property type="protein sequence ID" value="MFM1726354.1"/>
    <property type="molecule type" value="Genomic_DNA"/>
</dbReference>
<sequence length="540" mass="57636">MNLRGPATRLRDEAAAARILWAAGMVPRDPRRAVAGVRAVARSGPFGGLPAYCAAVHGDTPAVIDDRGALTFDDFAARTHRLADALRSEFPDHRRQPSIGILCRNHADALVTLCAAAAVGARVVLLGADFGARQVAVVAEREHLDALVYDEEFRSATAGFGGRRWCAWYDDERPADALDRLVDRGDPTPPPRPPRPASLVILTSGTSGIPKGAPRAEPRTLLLTAGLLDRIPLRGGTRVLLSAPVFHGWGLLVAVLTLMLGGTLVLRRRFDAVRALDDLERLRCGAFIAVPTMLRRIIDLGESIRTAELTALRIVASGGARLEPGLVREVSNCFGPVLHNLYGSTEAAYISIATPSDLAAAPNCAGRPTLGTALQIVDAAGRALPAEAEGRILVRTPAQIDAYTDGTRRSGADGFLDTGDRGYLDDVGRLHVSGRSDSMVVSGGENVFPEEVELALLDHPQIIDAAVTPVDDADFGQRLRAYVVGVGEGSPDEAAIRAHLAGRLPRSRMPRDVVFVDTLPRGSSGKVLRRTLDDLKEYHA</sequence>
<dbReference type="RefSeq" id="WP_420166812.1">
    <property type="nucleotide sequence ID" value="NZ_JBDLNV010000010.1"/>
</dbReference>
<dbReference type="PROSITE" id="PS00455">
    <property type="entry name" value="AMP_BINDING"/>
    <property type="match status" value="1"/>
</dbReference>
<keyword evidence="2" id="KW-0436">Ligase</keyword>
<dbReference type="PANTHER" id="PTHR43201">
    <property type="entry name" value="ACYL-COA SYNTHETASE"/>
    <property type="match status" value="1"/>
</dbReference>
<proteinExistence type="inferred from homology"/>
<feature type="domain" description="AMP-dependent synthetase/ligase" evidence="4">
    <location>
        <begin position="54"/>
        <end position="402"/>
    </location>
</feature>
<keyword evidence="3" id="KW-0472">Membrane</keyword>
<comment type="similarity">
    <text evidence="1">Belongs to the ATP-dependent AMP-binding enzyme family.</text>
</comment>
<accession>A0ABW9FL95</accession>
<organism evidence="6 7">
    <name type="scientific">Rhodococcus parequi</name>
    <dbReference type="NCBI Taxonomy" id="3137122"/>
    <lineage>
        <taxon>Bacteria</taxon>
        <taxon>Bacillati</taxon>
        <taxon>Actinomycetota</taxon>
        <taxon>Actinomycetes</taxon>
        <taxon>Mycobacteriales</taxon>
        <taxon>Nocardiaceae</taxon>
        <taxon>Rhodococcus</taxon>
    </lineage>
</organism>
<dbReference type="Gene3D" id="3.30.300.30">
    <property type="match status" value="1"/>
</dbReference>
<gene>
    <name evidence="6" type="ORF">ABEU20_000031</name>
</gene>
<dbReference type="Pfam" id="PF13193">
    <property type="entry name" value="AMP-binding_C"/>
    <property type="match status" value="1"/>
</dbReference>
<dbReference type="SUPFAM" id="SSF56801">
    <property type="entry name" value="Acetyl-CoA synthetase-like"/>
    <property type="match status" value="1"/>
</dbReference>
<dbReference type="InterPro" id="IPR042099">
    <property type="entry name" value="ANL_N_sf"/>
</dbReference>
<dbReference type="Pfam" id="PF00501">
    <property type="entry name" value="AMP-binding"/>
    <property type="match status" value="1"/>
</dbReference>
<dbReference type="CDD" id="cd04433">
    <property type="entry name" value="AFD_class_I"/>
    <property type="match status" value="1"/>
</dbReference>
<dbReference type="InterPro" id="IPR000873">
    <property type="entry name" value="AMP-dep_synth/lig_dom"/>
</dbReference>
<name>A0ABW9FL95_9NOCA</name>
<dbReference type="Gene3D" id="3.40.50.12780">
    <property type="entry name" value="N-terminal domain of ligase-like"/>
    <property type="match status" value="1"/>
</dbReference>
<keyword evidence="7" id="KW-1185">Reference proteome</keyword>
<evidence type="ECO:0000259" key="5">
    <source>
        <dbReference type="Pfam" id="PF13193"/>
    </source>
</evidence>
<evidence type="ECO:0000313" key="7">
    <source>
        <dbReference type="Proteomes" id="UP001629745"/>
    </source>
</evidence>
<dbReference type="InterPro" id="IPR045851">
    <property type="entry name" value="AMP-bd_C_sf"/>
</dbReference>
<evidence type="ECO:0000313" key="6">
    <source>
        <dbReference type="EMBL" id="MFM1726354.1"/>
    </source>
</evidence>
<evidence type="ECO:0000256" key="2">
    <source>
        <dbReference type="ARBA" id="ARBA00022598"/>
    </source>
</evidence>
<dbReference type="InterPro" id="IPR020845">
    <property type="entry name" value="AMP-binding_CS"/>
</dbReference>
<comment type="caution">
    <text evidence="6">The sequence shown here is derived from an EMBL/GenBank/DDBJ whole genome shotgun (WGS) entry which is preliminary data.</text>
</comment>
<dbReference type="InterPro" id="IPR025110">
    <property type="entry name" value="AMP-bd_C"/>
</dbReference>
<keyword evidence="3" id="KW-0812">Transmembrane</keyword>